<feature type="region of interest" description="Disordered" evidence="6">
    <location>
        <begin position="18"/>
        <end position="62"/>
    </location>
</feature>
<dbReference type="GO" id="GO:0003677">
    <property type="term" value="F:DNA binding"/>
    <property type="evidence" value="ECO:0007669"/>
    <property type="project" value="UniProtKB-KW"/>
</dbReference>
<keyword evidence="5" id="KW-0539">Nucleus</keyword>
<comment type="subcellular location">
    <subcellularLocation>
        <location evidence="1">Nucleus</location>
    </subcellularLocation>
</comment>
<dbReference type="Gene3D" id="2.40.330.10">
    <property type="entry name" value="DNA-binding pseudobarrel domain"/>
    <property type="match status" value="1"/>
</dbReference>
<keyword evidence="3" id="KW-0238">DNA-binding</keyword>
<name>A0AAE1VKN6_9SOLA</name>
<dbReference type="AlphaFoldDB" id="A0AAE1VKN6"/>
<proteinExistence type="predicted"/>
<feature type="compositionally biased region" description="Polar residues" evidence="6">
    <location>
        <begin position="38"/>
        <end position="54"/>
    </location>
</feature>
<dbReference type="SUPFAM" id="SSF101936">
    <property type="entry name" value="DNA-binding pseudobarrel domain"/>
    <property type="match status" value="1"/>
</dbReference>
<dbReference type="InterPro" id="IPR015300">
    <property type="entry name" value="DNA-bd_pseudobarrel_sf"/>
</dbReference>
<dbReference type="GO" id="GO:0005634">
    <property type="term" value="C:nucleus"/>
    <property type="evidence" value="ECO:0007669"/>
    <property type="project" value="UniProtKB-SubCell"/>
</dbReference>
<comment type="caution">
    <text evidence="7">The sequence shown here is derived from an EMBL/GenBank/DDBJ whole genome shotgun (WGS) entry which is preliminary data.</text>
</comment>
<accession>A0AAE1VKN6</accession>
<organism evidence="7 8">
    <name type="scientific">Anisodus tanguticus</name>
    <dbReference type="NCBI Taxonomy" id="243964"/>
    <lineage>
        <taxon>Eukaryota</taxon>
        <taxon>Viridiplantae</taxon>
        <taxon>Streptophyta</taxon>
        <taxon>Embryophyta</taxon>
        <taxon>Tracheophyta</taxon>
        <taxon>Spermatophyta</taxon>
        <taxon>Magnoliopsida</taxon>
        <taxon>eudicotyledons</taxon>
        <taxon>Gunneridae</taxon>
        <taxon>Pentapetalae</taxon>
        <taxon>asterids</taxon>
        <taxon>lamiids</taxon>
        <taxon>Solanales</taxon>
        <taxon>Solanaceae</taxon>
        <taxon>Solanoideae</taxon>
        <taxon>Hyoscyameae</taxon>
        <taxon>Anisodus</taxon>
    </lineage>
</organism>
<dbReference type="InterPro" id="IPR003340">
    <property type="entry name" value="B3_DNA-bd"/>
</dbReference>
<evidence type="ECO:0000313" key="7">
    <source>
        <dbReference type="EMBL" id="KAK4367406.1"/>
    </source>
</evidence>
<feature type="region of interest" description="Disordered" evidence="6">
    <location>
        <begin position="345"/>
        <end position="366"/>
    </location>
</feature>
<keyword evidence="4" id="KW-0804">Transcription</keyword>
<evidence type="ECO:0000256" key="5">
    <source>
        <dbReference type="ARBA" id="ARBA00023242"/>
    </source>
</evidence>
<evidence type="ECO:0000256" key="4">
    <source>
        <dbReference type="ARBA" id="ARBA00023163"/>
    </source>
</evidence>
<dbReference type="Proteomes" id="UP001291623">
    <property type="component" value="Unassembled WGS sequence"/>
</dbReference>
<dbReference type="CDD" id="cd10017">
    <property type="entry name" value="B3_DNA"/>
    <property type="match status" value="1"/>
</dbReference>
<reference evidence="7" key="1">
    <citation type="submission" date="2023-12" db="EMBL/GenBank/DDBJ databases">
        <title>Genome assembly of Anisodus tanguticus.</title>
        <authorList>
            <person name="Wang Y.-J."/>
        </authorList>
    </citation>
    <scope>NUCLEOTIDE SEQUENCE</scope>
    <source>
        <strain evidence="7">KB-2021</strain>
        <tissue evidence="7">Leaf</tissue>
    </source>
</reference>
<dbReference type="EMBL" id="JAVYJV010000006">
    <property type="protein sequence ID" value="KAK4367406.1"/>
    <property type="molecule type" value="Genomic_DNA"/>
</dbReference>
<evidence type="ECO:0000313" key="8">
    <source>
        <dbReference type="Proteomes" id="UP001291623"/>
    </source>
</evidence>
<evidence type="ECO:0000256" key="6">
    <source>
        <dbReference type="SAM" id="MobiDB-lite"/>
    </source>
</evidence>
<keyword evidence="2" id="KW-0805">Transcription regulation</keyword>
<evidence type="ECO:0000256" key="1">
    <source>
        <dbReference type="ARBA" id="ARBA00004123"/>
    </source>
</evidence>
<protein>
    <submittedName>
        <fullName evidence="7">Uncharacterized protein</fullName>
    </submittedName>
</protein>
<evidence type="ECO:0000256" key="3">
    <source>
        <dbReference type="ARBA" id="ARBA00023125"/>
    </source>
</evidence>
<evidence type="ECO:0000256" key="2">
    <source>
        <dbReference type="ARBA" id="ARBA00023015"/>
    </source>
</evidence>
<gene>
    <name evidence="7" type="ORF">RND71_011198</name>
</gene>
<sequence>MSDDSGLRDRLLEKNAISGNYFQDDQQSDSMVVEVHNNEISDNAENSRTGSPQTKDSKGGPAVTGTAWVYSDENGKQFFEKQLSENDIVGDHLEIPRRLAHYIQSLKLQGRVDVGAEKTRKVNLVRDNGENEFYYFTGQWRDFVKENQLKANKDLVLLEISQQLGLRIGYTSDQKAIEINNHVLLRRLSRADIKSLYVKKLCERYSYSSGGTGLIEIEPSVQMKLCSQVVYRYGGTKGVMFIQLPKKDVEENLGRDFPLPAAGGEITMPLFDPVGNNLVEMKLLHTEKGDQYHLGGAWEVYAAKHGLLISDTIFLDKVTVHTGNDHDQLDTAQFSCHYEITYQRRRRGGTKGQSGPAASASSVKNVARVPKSDLECEGDSSWLQYCTP</sequence>
<feature type="compositionally biased region" description="Polar residues" evidence="6">
    <location>
        <begin position="18"/>
        <end position="30"/>
    </location>
</feature>
<keyword evidence="8" id="KW-1185">Reference proteome</keyword>